<dbReference type="AlphaFoldDB" id="A0AAU0URH5"/>
<feature type="domain" description="4Fe-4S ferredoxin-type" evidence="4">
    <location>
        <begin position="152"/>
        <end position="183"/>
    </location>
</feature>
<dbReference type="GO" id="GO:0046872">
    <property type="term" value="F:metal ion binding"/>
    <property type="evidence" value="ECO:0007669"/>
    <property type="project" value="UniProtKB-KW"/>
</dbReference>
<accession>A0AAU0URH5</accession>
<organism evidence="5 6">
    <name type="scientific">Metallumcola ferriviriculae</name>
    <dbReference type="NCBI Taxonomy" id="3039180"/>
    <lineage>
        <taxon>Bacteria</taxon>
        <taxon>Bacillati</taxon>
        <taxon>Bacillota</taxon>
        <taxon>Clostridia</taxon>
        <taxon>Neomoorellales</taxon>
        <taxon>Desulfitibacteraceae</taxon>
        <taxon>Metallumcola</taxon>
    </lineage>
</organism>
<evidence type="ECO:0000313" key="6">
    <source>
        <dbReference type="Proteomes" id="UP001329915"/>
    </source>
</evidence>
<evidence type="ECO:0000256" key="1">
    <source>
        <dbReference type="ARBA" id="ARBA00022723"/>
    </source>
</evidence>
<keyword evidence="2" id="KW-0408">Iron</keyword>
<gene>
    <name evidence="5" type="ORF">MFMK1_002685</name>
</gene>
<name>A0AAU0URH5_9FIRM</name>
<dbReference type="SUPFAM" id="SSF46548">
    <property type="entry name" value="alpha-helical ferredoxin"/>
    <property type="match status" value="1"/>
</dbReference>
<dbReference type="GO" id="GO:0051536">
    <property type="term" value="F:iron-sulfur cluster binding"/>
    <property type="evidence" value="ECO:0007669"/>
    <property type="project" value="UniProtKB-KW"/>
</dbReference>
<dbReference type="Proteomes" id="UP001329915">
    <property type="component" value="Chromosome"/>
</dbReference>
<proteinExistence type="predicted"/>
<dbReference type="Pfam" id="PF00037">
    <property type="entry name" value="Fer4"/>
    <property type="match status" value="1"/>
</dbReference>
<protein>
    <submittedName>
        <fullName evidence="5">4Fe-4S binding protein</fullName>
    </submittedName>
</protein>
<evidence type="ECO:0000313" key="5">
    <source>
        <dbReference type="EMBL" id="WRO22844.1"/>
    </source>
</evidence>
<dbReference type="PANTHER" id="PTHR42827:SF1">
    <property type="entry name" value="IRON-SULFUR CLUSTER-BINDING PROTEIN"/>
    <property type="match status" value="1"/>
</dbReference>
<evidence type="ECO:0000256" key="2">
    <source>
        <dbReference type="ARBA" id="ARBA00023004"/>
    </source>
</evidence>
<keyword evidence="6" id="KW-1185">Reference proteome</keyword>
<dbReference type="KEGG" id="dbc:MFMK1_002685"/>
<dbReference type="PANTHER" id="PTHR42827">
    <property type="entry name" value="IRON-SULFUR CLUSTER-BINDING PROTEIN-RELATED"/>
    <property type="match status" value="1"/>
</dbReference>
<evidence type="ECO:0000259" key="4">
    <source>
        <dbReference type="PROSITE" id="PS51379"/>
    </source>
</evidence>
<sequence>MVQTKNGARVGRVSIGLLKEAAKIQGWLPGAKSMVIYAERVLEGPINTGEIRHAVSEFKSVDERLSAAARDMALALETRGAKSLPIPPYFPLEMSHATKGLVGDVSLKEAAAQAGMGIIGKNGLLITPKWGPRLRLAGVVTEAPLEALPTDPLPSLDRVKSRCDGCNRCMSSCPAGAITEGGVDVGLCSKQVGEPFGLRALIKHGMELTQALQSKPEAIPALMSSEKIWNFYQNYMVGMYFSCVECMRVCPSEGELTCR</sequence>
<dbReference type="PROSITE" id="PS00198">
    <property type="entry name" value="4FE4S_FER_1"/>
    <property type="match status" value="1"/>
</dbReference>
<dbReference type="InterPro" id="IPR017900">
    <property type="entry name" value="4Fe4S_Fe_S_CS"/>
</dbReference>
<evidence type="ECO:0000256" key="3">
    <source>
        <dbReference type="ARBA" id="ARBA00023014"/>
    </source>
</evidence>
<dbReference type="InterPro" id="IPR017896">
    <property type="entry name" value="4Fe4S_Fe-S-bd"/>
</dbReference>
<dbReference type="RefSeq" id="WP_366922240.1">
    <property type="nucleotide sequence ID" value="NZ_CP121694.1"/>
</dbReference>
<dbReference type="EMBL" id="CP121694">
    <property type="protein sequence ID" value="WRO22844.1"/>
    <property type="molecule type" value="Genomic_DNA"/>
</dbReference>
<reference evidence="5 6" key="1">
    <citation type="submission" date="2023-04" db="EMBL/GenBank/DDBJ databases">
        <authorList>
            <person name="Hsu D."/>
        </authorList>
    </citation>
    <scope>NUCLEOTIDE SEQUENCE [LARGE SCALE GENOMIC DNA]</scope>
    <source>
        <strain evidence="5 6">MK1</strain>
    </source>
</reference>
<keyword evidence="1" id="KW-0479">Metal-binding</keyword>
<keyword evidence="3" id="KW-0411">Iron-sulfur</keyword>
<dbReference type="PROSITE" id="PS51379">
    <property type="entry name" value="4FE4S_FER_2"/>
    <property type="match status" value="1"/>
</dbReference>